<comment type="similarity">
    <text evidence="5">Belongs to the PIR protein family.</text>
</comment>
<organism evidence="8 9">
    <name type="scientific">Neohortaea acidophila</name>
    <dbReference type="NCBI Taxonomy" id="245834"/>
    <lineage>
        <taxon>Eukaryota</taxon>
        <taxon>Fungi</taxon>
        <taxon>Dikarya</taxon>
        <taxon>Ascomycota</taxon>
        <taxon>Pezizomycotina</taxon>
        <taxon>Dothideomycetes</taxon>
        <taxon>Dothideomycetidae</taxon>
        <taxon>Mycosphaerellales</taxon>
        <taxon>Teratosphaeriaceae</taxon>
        <taxon>Neohortaea</taxon>
    </lineage>
</organism>
<keyword evidence="3" id="KW-0964">Secreted</keyword>
<dbReference type="PANTHER" id="PTHR47254">
    <property type="entry name" value="CELL WALL MANNOPROTEIN CIS3-RELATED"/>
    <property type="match status" value="1"/>
</dbReference>
<evidence type="ECO:0000256" key="6">
    <source>
        <dbReference type="SAM" id="SignalP"/>
    </source>
</evidence>
<reference evidence="8" key="1">
    <citation type="journal article" date="2020" name="Stud. Mycol.">
        <title>101 Dothideomycetes genomes: a test case for predicting lifestyles and emergence of pathogens.</title>
        <authorList>
            <person name="Haridas S."/>
            <person name="Albert R."/>
            <person name="Binder M."/>
            <person name="Bloem J."/>
            <person name="Labutti K."/>
            <person name="Salamov A."/>
            <person name="Andreopoulos B."/>
            <person name="Baker S."/>
            <person name="Barry K."/>
            <person name="Bills G."/>
            <person name="Bluhm B."/>
            <person name="Cannon C."/>
            <person name="Castanera R."/>
            <person name="Culley D."/>
            <person name="Daum C."/>
            <person name="Ezra D."/>
            <person name="Gonzalez J."/>
            <person name="Henrissat B."/>
            <person name="Kuo A."/>
            <person name="Liang C."/>
            <person name="Lipzen A."/>
            <person name="Lutzoni F."/>
            <person name="Magnuson J."/>
            <person name="Mondo S."/>
            <person name="Nolan M."/>
            <person name="Ohm R."/>
            <person name="Pangilinan J."/>
            <person name="Park H.-J."/>
            <person name="Ramirez L."/>
            <person name="Alfaro M."/>
            <person name="Sun H."/>
            <person name="Tritt A."/>
            <person name="Yoshinaga Y."/>
            <person name="Zwiers L.-H."/>
            <person name="Turgeon B."/>
            <person name="Goodwin S."/>
            <person name="Spatafora J."/>
            <person name="Crous P."/>
            <person name="Grigoriev I."/>
        </authorList>
    </citation>
    <scope>NUCLEOTIDE SEQUENCE</scope>
    <source>
        <strain evidence="8">CBS 113389</strain>
    </source>
</reference>
<evidence type="ECO:0000259" key="7">
    <source>
        <dbReference type="Pfam" id="PF22799"/>
    </source>
</evidence>
<dbReference type="PANTHER" id="PTHR47254:SF1">
    <property type="entry name" value="CELL WALL MANNOPROTEIN CIS3-RELATED"/>
    <property type="match status" value="1"/>
</dbReference>
<dbReference type="RefSeq" id="XP_033585654.1">
    <property type="nucleotide sequence ID" value="XM_033735744.1"/>
</dbReference>
<dbReference type="GO" id="GO:0031505">
    <property type="term" value="P:fungal-type cell wall organization"/>
    <property type="evidence" value="ECO:0007669"/>
    <property type="project" value="TreeGrafter"/>
</dbReference>
<keyword evidence="4 6" id="KW-0732">Signal</keyword>
<dbReference type="InterPro" id="IPR051153">
    <property type="entry name" value="Yeast_CWMannoprotein_PIR"/>
</dbReference>
<evidence type="ECO:0000256" key="3">
    <source>
        <dbReference type="ARBA" id="ARBA00022525"/>
    </source>
</evidence>
<evidence type="ECO:0000256" key="5">
    <source>
        <dbReference type="ARBA" id="ARBA00038219"/>
    </source>
</evidence>
<evidence type="ECO:0000256" key="1">
    <source>
        <dbReference type="ARBA" id="ARBA00004191"/>
    </source>
</evidence>
<dbReference type="AlphaFoldDB" id="A0A6A6PH87"/>
<gene>
    <name evidence="8" type="ORF">BDY17DRAFT_313666</name>
</gene>
<evidence type="ECO:0000313" key="9">
    <source>
        <dbReference type="Proteomes" id="UP000799767"/>
    </source>
</evidence>
<feature type="signal peptide" evidence="6">
    <location>
        <begin position="1"/>
        <end position="16"/>
    </location>
</feature>
<dbReference type="EMBL" id="MU001642">
    <property type="protein sequence ID" value="KAF2479084.1"/>
    <property type="molecule type" value="Genomic_DNA"/>
</dbReference>
<dbReference type="Pfam" id="PF22799">
    <property type="entry name" value="PIR1-like_C"/>
    <property type="match status" value="1"/>
</dbReference>
<comment type="subcellular location">
    <subcellularLocation>
        <location evidence="1">Secreted</location>
        <location evidence="1">Cell wall</location>
    </subcellularLocation>
</comment>
<protein>
    <recommendedName>
        <fullName evidence="7">Cell wall mannoprotein PIR1-like C-terminal domain-containing protein</fullName>
    </recommendedName>
</protein>
<evidence type="ECO:0000256" key="2">
    <source>
        <dbReference type="ARBA" id="ARBA00022512"/>
    </source>
</evidence>
<dbReference type="Proteomes" id="UP000799767">
    <property type="component" value="Unassembled WGS sequence"/>
</dbReference>
<dbReference type="OrthoDB" id="5415592at2759"/>
<proteinExistence type="inferred from homology"/>
<dbReference type="InterPro" id="IPR054508">
    <property type="entry name" value="PIR1-like_C"/>
</dbReference>
<dbReference type="GO" id="GO:0005199">
    <property type="term" value="F:structural constituent of cell wall"/>
    <property type="evidence" value="ECO:0007669"/>
    <property type="project" value="TreeGrafter"/>
</dbReference>
<accession>A0A6A6PH87</accession>
<evidence type="ECO:0000256" key="4">
    <source>
        <dbReference type="ARBA" id="ARBA00022729"/>
    </source>
</evidence>
<dbReference type="GeneID" id="54476746"/>
<sequence length="369" mass="37048">MRSAIIASALVATAAAGGVSSAISPTAAAPASCSSNYPGMFQIQDTLLAGGSKRSLEARDTPLTIMLSNGILKDSVGRTGYLASNMQFQFDDPPQAGAIYTAGFTICSNGSLALGDDAIWWSCLSGSFSNIYYESQGGQCKEVTLQAIPYGGSATTAPPASGPTTAAAPCTEYKDGQPQCTPTTAAPPPPMCTEYKDGQPQCSAVTAAPACTEYKDGQPQCSAVTAAPAVCSEYKDGQPQCSATTAAPACTEYKDGQPQCSAVTAAPAVCSEYSDGQPQCATATPSAPAVCSEYSDGQPQCATATPTVAACTEYVDGQPQCPTAPATGTLAIASSSYTGAPIATGAAANLGFNKEMFGLAAGILAVAVL</sequence>
<name>A0A6A6PH87_9PEZI</name>
<feature type="domain" description="Cell wall mannoprotein PIR1-like C-terminal" evidence="7">
    <location>
        <begin position="70"/>
        <end position="143"/>
    </location>
</feature>
<feature type="chain" id="PRO_5025565567" description="Cell wall mannoprotein PIR1-like C-terminal domain-containing protein" evidence="6">
    <location>
        <begin position="17"/>
        <end position="369"/>
    </location>
</feature>
<keyword evidence="9" id="KW-1185">Reference proteome</keyword>
<evidence type="ECO:0000313" key="8">
    <source>
        <dbReference type="EMBL" id="KAF2479084.1"/>
    </source>
</evidence>
<dbReference type="GO" id="GO:0009277">
    <property type="term" value="C:fungal-type cell wall"/>
    <property type="evidence" value="ECO:0007669"/>
    <property type="project" value="TreeGrafter"/>
</dbReference>
<keyword evidence="2" id="KW-0134">Cell wall</keyword>